<sequence>MKLVAEMALFTRKHHVNTLAPLEPGKVWAVLNNLGDSLIVRIDTDATHVSHIATRITHVGVKSHGLVAWKGGFLVLDSDNARLVWVDAKSVAAAEAVAIANGSPDAGGVPAAVTVLWTSIVPGKFLKGLCVVDNVAYFGVSVFSPRDQRSDPEADSELAAFDLEANALLWKRVIPTKGLLNVVSAPHLGEDSTYRPALSSAGRALEAAGTVSRRENLAVVEQRSAAIRSGGSVGAGAGAGSAVADVEVAHENIISSQAVIDAMAKMDQLGFPPVVAGNWDSGLPYLNVSMKGADAPWLAGIMLPLRMIDISRVQAAVRAVPPSWWEPHTAATENVQLGLREGNVAQFKPGVKAIIMQFSDQSLDHTYVYPWYEHFKDAVAPILDAVLGPGNRNKVVRMQFALMPVGSTIKMHRDMGGYALKAHRIHVPVITHEKVSFQSCPRLEKRHNGRGSDLDVTEPDDCVTLPMQEGMVFELNNRVLHRVLNEGDSERVQLVIDVGEVPRPPRRIKKGSTCNYKRGAIVCDEADAFSEYLVDW</sequence>
<dbReference type="InterPro" id="IPR007803">
    <property type="entry name" value="Asp/Arg/Pro-Hydrxlase"/>
</dbReference>
<evidence type="ECO:0000313" key="3">
    <source>
        <dbReference type="EMBL" id="CAD8298613.1"/>
    </source>
</evidence>
<protein>
    <recommendedName>
        <fullName evidence="2">Aspartyl/asparaginy/proline hydroxylase domain-containing protein</fullName>
    </recommendedName>
</protein>
<dbReference type="SUPFAM" id="SSF51197">
    <property type="entry name" value="Clavaminate synthase-like"/>
    <property type="match status" value="1"/>
</dbReference>
<dbReference type="InterPro" id="IPR027443">
    <property type="entry name" value="IPNS-like_sf"/>
</dbReference>
<dbReference type="Gene3D" id="2.60.120.330">
    <property type="entry name" value="B-lactam Antibiotic, Isopenicillin N Synthase, Chain"/>
    <property type="match status" value="1"/>
</dbReference>
<evidence type="ECO:0000259" key="2">
    <source>
        <dbReference type="Pfam" id="PF05118"/>
    </source>
</evidence>
<feature type="domain" description="Aspartyl/asparaginy/proline hydroxylase" evidence="2">
    <location>
        <begin position="391"/>
        <end position="498"/>
    </location>
</feature>
<dbReference type="AlphaFoldDB" id="A0A7R9Z175"/>
<organism evidence="3">
    <name type="scientific">Chlamydomonas euryale</name>
    <dbReference type="NCBI Taxonomy" id="1486919"/>
    <lineage>
        <taxon>Eukaryota</taxon>
        <taxon>Viridiplantae</taxon>
        <taxon>Chlorophyta</taxon>
        <taxon>core chlorophytes</taxon>
        <taxon>Chlorophyceae</taxon>
        <taxon>CS clade</taxon>
        <taxon>Chlamydomonadales</taxon>
        <taxon>Chlamydomonadaceae</taxon>
        <taxon>Chlamydomonas</taxon>
    </lineage>
</organism>
<comment type="similarity">
    <text evidence="1">Belongs to the aspartyl/asparaginyl beta-hydroxylase family.</text>
</comment>
<proteinExistence type="inferred from homology"/>
<reference evidence="3" key="1">
    <citation type="submission" date="2021-01" db="EMBL/GenBank/DDBJ databases">
        <authorList>
            <person name="Corre E."/>
            <person name="Pelletier E."/>
            <person name="Niang G."/>
            <person name="Scheremetjew M."/>
            <person name="Finn R."/>
            <person name="Kale V."/>
            <person name="Holt S."/>
            <person name="Cochrane G."/>
            <person name="Meng A."/>
            <person name="Brown T."/>
            <person name="Cohen L."/>
        </authorList>
    </citation>
    <scope>NUCLEOTIDE SEQUENCE</scope>
    <source>
        <strain evidence="3">CCMP219</strain>
    </source>
</reference>
<dbReference type="EMBL" id="HBEC01031576">
    <property type="protein sequence ID" value="CAD8298613.1"/>
    <property type="molecule type" value="Transcribed_RNA"/>
</dbReference>
<gene>
    <name evidence="3" type="ORF">CEUR00632_LOCUS14652</name>
</gene>
<evidence type="ECO:0000256" key="1">
    <source>
        <dbReference type="ARBA" id="ARBA00007730"/>
    </source>
</evidence>
<dbReference type="Pfam" id="PF05118">
    <property type="entry name" value="Asp_Arg_Hydrox"/>
    <property type="match status" value="1"/>
</dbReference>
<accession>A0A7R9Z175</accession>
<name>A0A7R9Z175_9CHLO</name>